<protein>
    <submittedName>
        <fullName evidence="1">Uncharacterized protein</fullName>
    </submittedName>
</protein>
<keyword evidence="2" id="KW-1185">Reference proteome</keyword>
<dbReference type="InParanoid" id="A0A132BDA8"/>
<gene>
    <name evidence="1" type="ORF">LY89DRAFT_258849</name>
</gene>
<dbReference type="AlphaFoldDB" id="A0A132BDA8"/>
<name>A0A132BDA8_MOLSC</name>
<reference evidence="1 2" key="1">
    <citation type="submission" date="2015-10" db="EMBL/GenBank/DDBJ databases">
        <title>Full genome of DAOMC 229536 Phialocephala scopiformis, a fungal endophyte of spruce producing the potent anti-insectan compound rugulosin.</title>
        <authorList>
            <consortium name="DOE Joint Genome Institute"/>
            <person name="Walker A.K."/>
            <person name="Frasz S.L."/>
            <person name="Seifert K.A."/>
            <person name="Miller J.D."/>
            <person name="Mondo S.J."/>
            <person name="Labutti K."/>
            <person name="Lipzen A."/>
            <person name="Dockter R."/>
            <person name="Kennedy M."/>
            <person name="Grigoriev I.V."/>
            <person name="Spatafora J.W."/>
        </authorList>
    </citation>
    <scope>NUCLEOTIDE SEQUENCE [LARGE SCALE GENOMIC DNA]</scope>
    <source>
        <strain evidence="1 2">CBS 120377</strain>
    </source>
</reference>
<dbReference type="Proteomes" id="UP000070700">
    <property type="component" value="Unassembled WGS sequence"/>
</dbReference>
<evidence type="ECO:0000313" key="1">
    <source>
        <dbReference type="EMBL" id="KUJ10368.1"/>
    </source>
</evidence>
<evidence type="ECO:0000313" key="2">
    <source>
        <dbReference type="Proteomes" id="UP000070700"/>
    </source>
</evidence>
<dbReference type="KEGG" id="psco:LY89DRAFT_258849"/>
<organism evidence="1 2">
    <name type="scientific">Mollisia scopiformis</name>
    <name type="common">Conifer needle endophyte fungus</name>
    <name type="synonym">Phialocephala scopiformis</name>
    <dbReference type="NCBI Taxonomy" id="149040"/>
    <lineage>
        <taxon>Eukaryota</taxon>
        <taxon>Fungi</taxon>
        <taxon>Dikarya</taxon>
        <taxon>Ascomycota</taxon>
        <taxon>Pezizomycotina</taxon>
        <taxon>Leotiomycetes</taxon>
        <taxon>Helotiales</taxon>
        <taxon>Mollisiaceae</taxon>
        <taxon>Mollisia</taxon>
    </lineage>
</organism>
<dbReference type="RefSeq" id="XP_018064723.1">
    <property type="nucleotide sequence ID" value="XM_018206258.1"/>
</dbReference>
<sequence>MLAYGPLSLSLSLSLSFFRPCSICTALHQAFIRQRLILPSSPTPERGDQKVASQPCSAAAKLPRQQGYCFPAVRPSVCPSVCPYFFLSVSTVPWNEGFWRRRRSTYLPTYQVKGEGRGEGGCKAGRQGRSGSSLPRAQHACVRKRVREKREKRVAAGTCPVEGGTAAGASTGEILFWYLKRRRETLICALHGVYLEGG</sequence>
<accession>A0A132BDA8</accession>
<dbReference type="EMBL" id="KQ947429">
    <property type="protein sequence ID" value="KUJ10368.1"/>
    <property type="molecule type" value="Genomic_DNA"/>
</dbReference>
<proteinExistence type="predicted"/>
<dbReference type="GeneID" id="28815984"/>